<evidence type="ECO:0000313" key="3">
    <source>
        <dbReference type="Proteomes" id="UP000256334"/>
    </source>
</evidence>
<keyword evidence="1" id="KW-0997">Cell inner membrane</keyword>
<dbReference type="PANTHER" id="PTHR34300:SF1">
    <property type="entry name" value="QUEUOSINE PRECURSOR TRANSPORTER"/>
    <property type="match status" value="1"/>
</dbReference>
<keyword evidence="1" id="KW-1133">Transmembrane helix</keyword>
<dbReference type="PANTHER" id="PTHR34300">
    <property type="entry name" value="QUEUOSINE PRECURSOR TRANSPORTER-RELATED"/>
    <property type="match status" value="1"/>
</dbReference>
<evidence type="ECO:0000313" key="2">
    <source>
        <dbReference type="EMBL" id="REC96185.1"/>
    </source>
</evidence>
<sequence length="230" mass="26284">MLIFDYAKMRIALMVLCAFHILVIAASNYLVQLPITLLGFHTTWGAFSFPFLFLATDLTVRLMGRHAARRLISLVMLPALVVSYLISVLFQQGQWHGMEALWSFNLFVGRIALASFMAYALGQALDILVFDRLRRMRPWWLAPVGSTILGNLLDTFIFFFVAFWHSPDPFMAEHWIEIALVDYGVKLTISLLLFLPLYAMLLLWLQRCLLRLSGVEASGETQGDDGRQHR</sequence>
<reference evidence="2 3" key="1">
    <citation type="submission" date="2018-07" db="EMBL/GenBank/DDBJ databases">
        <title>Genomic Encyclopedia of Type Strains, Phase IV (KMG-IV): sequencing the most valuable type-strain genomes for metagenomic binning, comparative biology and taxonomic classification.</title>
        <authorList>
            <person name="Goeker M."/>
        </authorList>
    </citation>
    <scope>NUCLEOTIDE SEQUENCE [LARGE SCALE GENOMIC DNA]</scope>
    <source>
        <strain evidence="2 3">DSM 14324</strain>
    </source>
</reference>
<feature type="transmembrane region" description="Helical" evidence="1">
    <location>
        <begin position="71"/>
        <end position="90"/>
    </location>
</feature>
<dbReference type="GO" id="GO:0005886">
    <property type="term" value="C:plasma membrane"/>
    <property type="evidence" value="ECO:0007669"/>
    <property type="project" value="UniProtKB-SubCell"/>
</dbReference>
<comment type="subcellular location">
    <subcellularLocation>
        <location evidence="1">Cell inner membrane</location>
        <topology evidence="1">Multi-pass membrane protein</topology>
    </subcellularLocation>
</comment>
<keyword evidence="1" id="KW-1003">Cell membrane</keyword>
<feature type="transmembrane region" description="Helical" evidence="1">
    <location>
        <begin position="12"/>
        <end position="31"/>
    </location>
</feature>
<keyword evidence="1" id="KW-0812">Transmembrane</keyword>
<comment type="similarity">
    <text evidence="1">Belongs to the vitamin uptake transporter (VUT/ECF) (TC 2.A.88) family. Q precursor transporter subfamily.</text>
</comment>
<protein>
    <recommendedName>
        <fullName evidence="1">Probable queuosine precursor transporter</fullName>
        <shortName evidence="1">Q precursor transporter</shortName>
    </recommendedName>
</protein>
<comment type="function">
    <text evidence="1">Involved in the import of queuosine (Q) precursors, required for Q precursor salvage.</text>
</comment>
<comment type="caution">
    <text evidence="2">The sequence shown here is derived from an EMBL/GenBank/DDBJ whole genome shotgun (WGS) entry which is preliminary data.</text>
</comment>
<keyword evidence="3" id="KW-1185">Reference proteome</keyword>
<dbReference type="InterPro" id="IPR003744">
    <property type="entry name" value="YhhQ"/>
</dbReference>
<dbReference type="Proteomes" id="UP000256334">
    <property type="component" value="Unassembled WGS sequence"/>
</dbReference>
<keyword evidence="1" id="KW-0472">Membrane</keyword>
<keyword evidence="1" id="KW-0813">Transport</keyword>
<dbReference type="OrthoDB" id="7065604at2"/>
<proteinExistence type="inferred from homology"/>
<feature type="transmembrane region" description="Helical" evidence="1">
    <location>
        <begin position="140"/>
        <end position="163"/>
    </location>
</feature>
<dbReference type="EMBL" id="QRDJ01000006">
    <property type="protein sequence ID" value="REC96185.1"/>
    <property type="molecule type" value="Genomic_DNA"/>
</dbReference>
<gene>
    <name evidence="2" type="ORF">C8D72_0864</name>
</gene>
<dbReference type="Pfam" id="PF02592">
    <property type="entry name" value="Vut_1"/>
    <property type="match status" value="1"/>
</dbReference>
<dbReference type="NCBIfam" id="NF008406">
    <property type="entry name" value="PRK11212.1"/>
    <property type="match status" value="1"/>
</dbReference>
<dbReference type="AlphaFoldDB" id="A0A3D9DZU7"/>
<accession>A0A3D9DZU7</accession>
<feature type="transmembrane region" description="Helical" evidence="1">
    <location>
        <begin position="102"/>
        <end position="128"/>
    </location>
</feature>
<evidence type="ECO:0000256" key="1">
    <source>
        <dbReference type="HAMAP-Rule" id="MF_02088"/>
    </source>
</evidence>
<dbReference type="HAMAP" id="MF_02088">
    <property type="entry name" value="Q_prec_transport"/>
    <property type="match status" value="1"/>
</dbReference>
<feature type="transmembrane region" description="Helical" evidence="1">
    <location>
        <begin position="37"/>
        <end position="59"/>
    </location>
</feature>
<dbReference type="GO" id="GO:0022857">
    <property type="term" value="F:transmembrane transporter activity"/>
    <property type="evidence" value="ECO:0007669"/>
    <property type="project" value="UniProtKB-UniRule"/>
</dbReference>
<dbReference type="NCBIfam" id="TIGR00697">
    <property type="entry name" value="queuosine precursor transporter"/>
    <property type="match status" value="1"/>
</dbReference>
<organism evidence="2 3">
    <name type="scientific">Kushneria indalinina DSM 14324</name>
    <dbReference type="NCBI Taxonomy" id="1122140"/>
    <lineage>
        <taxon>Bacteria</taxon>
        <taxon>Pseudomonadati</taxon>
        <taxon>Pseudomonadota</taxon>
        <taxon>Gammaproteobacteria</taxon>
        <taxon>Oceanospirillales</taxon>
        <taxon>Halomonadaceae</taxon>
        <taxon>Kushneria</taxon>
    </lineage>
</organism>
<dbReference type="RefSeq" id="WP_115853116.1">
    <property type="nucleotide sequence ID" value="NZ_QRDJ01000006.1"/>
</dbReference>
<name>A0A3D9DZU7_9GAMM</name>
<feature type="transmembrane region" description="Helical" evidence="1">
    <location>
        <begin position="183"/>
        <end position="205"/>
    </location>
</feature>